<keyword evidence="6" id="KW-0282">Flagellum</keyword>
<evidence type="ECO:0000256" key="1">
    <source>
        <dbReference type="ARBA" id="ARBA00009677"/>
    </source>
</evidence>
<dbReference type="GO" id="GO:0071978">
    <property type="term" value="P:bacterial-type flagellum-dependent swarming motility"/>
    <property type="evidence" value="ECO:0007669"/>
    <property type="project" value="TreeGrafter"/>
</dbReference>
<dbReference type="PROSITE" id="PS00588">
    <property type="entry name" value="FLAGELLA_BB_ROD"/>
    <property type="match status" value="1"/>
</dbReference>
<evidence type="ECO:0000313" key="6">
    <source>
        <dbReference type="EMBL" id="RHK07195.1"/>
    </source>
</evidence>
<dbReference type="Pfam" id="PF00460">
    <property type="entry name" value="Flg_bb_rod"/>
    <property type="match status" value="1"/>
</dbReference>
<name>A0A415EV65_ENTCA</name>
<evidence type="ECO:0000256" key="2">
    <source>
        <dbReference type="RuleBase" id="RU362116"/>
    </source>
</evidence>
<proteinExistence type="inferred from homology"/>
<sequence>MNISGLLGISRSGLNHLQTNLDTTANNIANVNTNGYQAQTTHFQALMENAIGAEETLFNGNAAQYGASMGAKATTTTSFAQGNLAGTAQPLDLAIQGNGFFGVRDQTGQLLLSRAGNFHLSENKQLVNSEGYPVAMTTNVPTAQWPDAQQIAIDASGQLTTEENGQTRVLGQLTLYQPTNTENITPMGNQLYSAGDQALLTSQTNPAAFGSVLQGQLEQSTVDLATSMTDLLTTQRAYGLNTKAMQTADEMWSVINRFTD</sequence>
<dbReference type="InterPro" id="IPR053967">
    <property type="entry name" value="LlgE_F_G-like_D1"/>
</dbReference>
<keyword evidence="6" id="KW-0969">Cilium</keyword>
<dbReference type="RefSeq" id="WP_139959983.1">
    <property type="nucleotide sequence ID" value="NZ_JAQLBP010000007.1"/>
</dbReference>
<dbReference type="InterPro" id="IPR037925">
    <property type="entry name" value="FlgE/F/G-like"/>
</dbReference>
<gene>
    <name evidence="6" type="ORF">DW084_04795</name>
</gene>
<dbReference type="Pfam" id="PF22692">
    <property type="entry name" value="LlgE_F_G_D1"/>
    <property type="match status" value="1"/>
</dbReference>
<dbReference type="Proteomes" id="UP000286288">
    <property type="component" value="Unassembled WGS sequence"/>
</dbReference>
<dbReference type="InterPro" id="IPR020013">
    <property type="entry name" value="Flagellar_FlgE/F/G"/>
</dbReference>
<dbReference type="InterPro" id="IPR010930">
    <property type="entry name" value="Flg_bb/hook_C_dom"/>
</dbReference>
<keyword evidence="2" id="KW-0975">Bacterial flagellum</keyword>
<dbReference type="AlphaFoldDB" id="A0A415EV65"/>
<feature type="domain" description="Flagellar basal body rod protein N-terminal" evidence="3">
    <location>
        <begin position="9"/>
        <end position="37"/>
    </location>
</feature>
<evidence type="ECO:0000259" key="4">
    <source>
        <dbReference type="Pfam" id="PF06429"/>
    </source>
</evidence>
<comment type="subcellular location">
    <subcellularLocation>
        <location evidence="2">Bacterial flagellum basal body</location>
    </subcellularLocation>
</comment>
<comment type="caution">
    <text evidence="6">The sequence shown here is derived from an EMBL/GenBank/DDBJ whole genome shotgun (WGS) entry which is preliminary data.</text>
</comment>
<dbReference type="EMBL" id="QRMZ01000005">
    <property type="protein sequence ID" value="RHK07195.1"/>
    <property type="molecule type" value="Genomic_DNA"/>
</dbReference>
<dbReference type="PANTHER" id="PTHR30435:SF19">
    <property type="entry name" value="FLAGELLAR BASAL-BODY ROD PROTEIN FLGG"/>
    <property type="match status" value="1"/>
</dbReference>
<feature type="domain" description="Flagellar basal-body/hook protein C-terminal" evidence="4">
    <location>
        <begin position="214"/>
        <end position="257"/>
    </location>
</feature>
<dbReference type="InterPro" id="IPR019776">
    <property type="entry name" value="Flagellar_basal_body_rod_CS"/>
</dbReference>
<evidence type="ECO:0000259" key="5">
    <source>
        <dbReference type="Pfam" id="PF22692"/>
    </source>
</evidence>
<dbReference type="PANTHER" id="PTHR30435">
    <property type="entry name" value="FLAGELLAR PROTEIN"/>
    <property type="match status" value="1"/>
</dbReference>
<organism evidence="6 7">
    <name type="scientific">Enterococcus casseliflavus</name>
    <name type="common">Enterococcus flavescens</name>
    <dbReference type="NCBI Taxonomy" id="37734"/>
    <lineage>
        <taxon>Bacteria</taxon>
        <taxon>Bacillati</taxon>
        <taxon>Bacillota</taxon>
        <taxon>Bacilli</taxon>
        <taxon>Lactobacillales</taxon>
        <taxon>Enterococcaceae</taxon>
        <taxon>Enterococcus</taxon>
    </lineage>
</organism>
<dbReference type="InterPro" id="IPR001444">
    <property type="entry name" value="Flag_bb_rod_N"/>
</dbReference>
<evidence type="ECO:0000313" key="7">
    <source>
        <dbReference type="Proteomes" id="UP000286288"/>
    </source>
</evidence>
<comment type="similarity">
    <text evidence="1 2">Belongs to the flagella basal body rod proteins family.</text>
</comment>
<evidence type="ECO:0000259" key="3">
    <source>
        <dbReference type="Pfam" id="PF00460"/>
    </source>
</evidence>
<keyword evidence="6" id="KW-0966">Cell projection</keyword>
<dbReference type="NCBIfam" id="TIGR03506">
    <property type="entry name" value="FlgEFG_subfam"/>
    <property type="match status" value="2"/>
</dbReference>
<feature type="domain" description="Flagellar hook protein FlgE/F/G-like D1" evidence="5">
    <location>
        <begin position="94"/>
        <end position="160"/>
    </location>
</feature>
<dbReference type="SUPFAM" id="SSF117143">
    <property type="entry name" value="Flagellar hook protein flgE"/>
    <property type="match status" value="1"/>
</dbReference>
<protein>
    <submittedName>
        <fullName evidence="6">Flagellar hook basal-body protein</fullName>
    </submittedName>
</protein>
<dbReference type="Pfam" id="PF06429">
    <property type="entry name" value="Flg_bbr_C"/>
    <property type="match status" value="1"/>
</dbReference>
<accession>A0A415EV65</accession>
<dbReference type="GO" id="GO:0009425">
    <property type="term" value="C:bacterial-type flagellum basal body"/>
    <property type="evidence" value="ECO:0007669"/>
    <property type="project" value="UniProtKB-SubCell"/>
</dbReference>
<reference evidence="6 7" key="1">
    <citation type="submission" date="2018-08" db="EMBL/GenBank/DDBJ databases">
        <title>A genome reference for cultivated species of the human gut microbiota.</title>
        <authorList>
            <person name="Zou Y."/>
            <person name="Xue W."/>
            <person name="Luo G."/>
        </authorList>
    </citation>
    <scope>NUCLEOTIDE SEQUENCE [LARGE SCALE GENOMIC DNA]</scope>
    <source>
        <strain evidence="6 7">AF48-16</strain>
    </source>
</reference>